<evidence type="ECO:0000313" key="2">
    <source>
        <dbReference type="Proteomes" id="UP000594638"/>
    </source>
</evidence>
<reference evidence="1 2" key="1">
    <citation type="submission" date="2019-12" db="EMBL/GenBank/DDBJ databases">
        <authorList>
            <person name="Alioto T."/>
            <person name="Alioto T."/>
            <person name="Gomez Garrido J."/>
        </authorList>
    </citation>
    <scope>NUCLEOTIDE SEQUENCE [LARGE SCALE GENOMIC DNA]</scope>
</reference>
<dbReference type="Proteomes" id="UP000594638">
    <property type="component" value="Unassembled WGS sequence"/>
</dbReference>
<proteinExistence type="predicted"/>
<evidence type="ECO:0000313" key="1">
    <source>
        <dbReference type="EMBL" id="CAA2985520.1"/>
    </source>
</evidence>
<protein>
    <submittedName>
        <fullName evidence="1">Uncharacterized protein</fullName>
    </submittedName>
</protein>
<organism evidence="1 2">
    <name type="scientific">Olea europaea subsp. europaea</name>
    <dbReference type="NCBI Taxonomy" id="158383"/>
    <lineage>
        <taxon>Eukaryota</taxon>
        <taxon>Viridiplantae</taxon>
        <taxon>Streptophyta</taxon>
        <taxon>Embryophyta</taxon>
        <taxon>Tracheophyta</taxon>
        <taxon>Spermatophyta</taxon>
        <taxon>Magnoliopsida</taxon>
        <taxon>eudicotyledons</taxon>
        <taxon>Gunneridae</taxon>
        <taxon>Pentapetalae</taxon>
        <taxon>asterids</taxon>
        <taxon>lamiids</taxon>
        <taxon>Lamiales</taxon>
        <taxon>Oleaceae</taxon>
        <taxon>Oleeae</taxon>
        <taxon>Olea</taxon>
    </lineage>
</organism>
<dbReference type="AlphaFoldDB" id="A0A8S0S2E3"/>
<name>A0A8S0S2E3_OLEEU</name>
<gene>
    <name evidence="1" type="ORF">OLEA9_A003892</name>
</gene>
<keyword evidence="2" id="KW-1185">Reference proteome</keyword>
<accession>A0A8S0S2E3</accession>
<dbReference type="Gramene" id="OE9A003892T1">
    <property type="protein sequence ID" value="OE9A003892C1"/>
    <property type="gene ID" value="OE9A003892"/>
</dbReference>
<comment type="caution">
    <text evidence="1">The sequence shown here is derived from an EMBL/GenBank/DDBJ whole genome shotgun (WGS) entry which is preliminary data.</text>
</comment>
<dbReference type="EMBL" id="CACTIH010003812">
    <property type="protein sequence ID" value="CAA2985520.1"/>
    <property type="molecule type" value="Genomic_DNA"/>
</dbReference>
<sequence>MVCRPFLGRIRATTGTKPDFSAFEGSFWVRTWCAGNVQDATGRQPDFYDILGHVLAGAGMQPYFQAFLGSFWVTVSKPSLRCIRQCSGLVEAAVGLQHDFQVLLGKQFLGHGIQAMSWMRQGRSQIFWQFLGHDVQAMTRTRSAHDRDAT</sequence>